<dbReference type="InterPro" id="IPR019787">
    <property type="entry name" value="Znf_PHD-finger"/>
</dbReference>
<evidence type="ECO:0000256" key="1">
    <source>
        <dbReference type="ARBA" id="ARBA00004123"/>
    </source>
</evidence>
<sequence length="398" mass="46424">MSSFPPIAIENNDEGLLRPLDPNNTTKHLPLRKRMAPILKWQPVETPEEHNRQYPHITPYPELDNDHHNNNKRTREEVVVNNNEQMVKKVKRGRPPTKHLIKPTVNNNNNNNNNSNDTEDTKQTRALPEENIVHCICKRPYTETEFMIACDNCNQWFHGECIGLSESQGLFVDLFFCENCSKITGKKTSWKPTCANTGCQKPARMGKNFGHLSKYCSDRCGIQVARTRIEQAEMKNPLSRGKLSSFADMDDRARLSRVKEERQHAKSMIKLCQHKLRFLELLANKHNEECCGFDSRLSWPDTIWEKVESIDEHDLTLLNSQSEWVTQKPFSSCSLKKCTKHTNWQKLKLAEIEQEKSEQFVILSMLERERQQIKARMKKRREDIDLIEFLENSTIIHS</sequence>
<feature type="compositionally biased region" description="Basic residues" evidence="11">
    <location>
        <begin position="88"/>
        <end position="101"/>
    </location>
</feature>
<keyword evidence="5" id="KW-0805">Transcription regulation</keyword>
<dbReference type="PANTHER" id="PTHR46174">
    <property type="entry name" value="CXXC-TYPE ZINC FINGER PROTEIN 1"/>
    <property type="match status" value="1"/>
</dbReference>
<evidence type="ECO:0000256" key="7">
    <source>
        <dbReference type="ARBA" id="ARBA00023163"/>
    </source>
</evidence>
<protein>
    <recommendedName>
        <fullName evidence="9">CXXC-type zinc finger protein 1</fullName>
    </recommendedName>
</protein>
<evidence type="ECO:0000313" key="14">
    <source>
        <dbReference type="Proteomes" id="UP000252139"/>
    </source>
</evidence>
<dbReference type="AlphaFoldDB" id="A0A367K7T6"/>
<dbReference type="GO" id="GO:0003677">
    <property type="term" value="F:DNA binding"/>
    <property type="evidence" value="ECO:0007669"/>
    <property type="project" value="UniProtKB-KW"/>
</dbReference>
<dbReference type="SMART" id="SM00249">
    <property type="entry name" value="PHD"/>
    <property type="match status" value="1"/>
</dbReference>
<keyword evidence="4" id="KW-0862">Zinc</keyword>
<dbReference type="OrthoDB" id="436852at2759"/>
<feature type="domain" description="PHD-type" evidence="12">
    <location>
        <begin position="132"/>
        <end position="183"/>
    </location>
</feature>
<dbReference type="InterPro" id="IPR013083">
    <property type="entry name" value="Znf_RING/FYVE/PHD"/>
</dbReference>
<name>A0A367K7T6_RHIAZ</name>
<evidence type="ECO:0000256" key="8">
    <source>
        <dbReference type="ARBA" id="ARBA00023242"/>
    </source>
</evidence>
<dbReference type="InterPro" id="IPR011011">
    <property type="entry name" value="Znf_FYVE_PHD"/>
</dbReference>
<feature type="region of interest" description="Disordered" evidence="11">
    <location>
        <begin position="1"/>
        <end position="29"/>
    </location>
</feature>
<keyword evidence="8" id="KW-0539">Nucleus</keyword>
<dbReference type="STRING" id="86630.A0A367K7T6"/>
<dbReference type="Proteomes" id="UP000252139">
    <property type="component" value="Unassembled WGS sequence"/>
</dbReference>
<proteinExistence type="predicted"/>
<organism evidence="13 14">
    <name type="scientific">Rhizopus azygosporus</name>
    <name type="common">Rhizopus microsporus var. azygosporus</name>
    <dbReference type="NCBI Taxonomy" id="86630"/>
    <lineage>
        <taxon>Eukaryota</taxon>
        <taxon>Fungi</taxon>
        <taxon>Fungi incertae sedis</taxon>
        <taxon>Mucoromycota</taxon>
        <taxon>Mucoromycotina</taxon>
        <taxon>Mucoromycetes</taxon>
        <taxon>Mucorales</taxon>
        <taxon>Mucorineae</taxon>
        <taxon>Rhizopodaceae</taxon>
        <taxon>Rhizopus</taxon>
    </lineage>
</organism>
<keyword evidence="2" id="KW-0479">Metal-binding</keyword>
<evidence type="ECO:0000256" key="2">
    <source>
        <dbReference type="ARBA" id="ARBA00022723"/>
    </source>
</evidence>
<evidence type="ECO:0000256" key="9">
    <source>
        <dbReference type="ARBA" id="ARBA00023828"/>
    </source>
</evidence>
<dbReference type="GO" id="GO:0008270">
    <property type="term" value="F:zinc ion binding"/>
    <property type="evidence" value="ECO:0007669"/>
    <property type="project" value="UniProtKB-KW"/>
</dbReference>
<evidence type="ECO:0000256" key="5">
    <source>
        <dbReference type="ARBA" id="ARBA00023015"/>
    </source>
</evidence>
<dbReference type="PANTHER" id="PTHR46174:SF1">
    <property type="entry name" value="CXXC-TYPE ZINC FINGER PROTEIN 1"/>
    <property type="match status" value="1"/>
</dbReference>
<dbReference type="PROSITE" id="PS01359">
    <property type="entry name" value="ZF_PHD_1"/>
    <property type="match status" value="1"/>
</dbReference>
<dbReference type="GO" id="GO:0048188">
    <property type="term" value="C:Set1C/COMPASS complex"/>
    <property type="evidence" value="ECO:0007669"/>
    <property type="project" value="InterPro"/>
</dbReference>
<gene>
    <name evidence="13" type="ORF">CU097_014784</name>
</gene>
<evidence type="ECO:0000256" key="3">
    <source>
        <dbReference type="ARBA" id="ARBA00022771"/>
    </source>
</evidence>
<dbReference type="InterPro" id="IPR019786">
    <property type="entry name" value="Zinc_finger_PHD-type_CS"/>
</dbReference>
<keyword evidence="14" id="KW-1185">Reference proteome</keyword>
<dbReference type="InterPro" id="IPR037869">
    <property type="entry name" value="Spp1/CFP1"/>
</dbReference>
<keyword evidence="6" id="KW-0238">DNA-binding</keyword>
<keyword evidence="3 10" id="KW-0863">Zinc-finger</keyword>
<dbReference type="Gene3D" id="3.30.40.10">
    <property type="entry name" value="Zinc/RING finger domain, C3HC4 (zinc finger)"/>
    <property type="match status" value="1"/>
</dbReference>
<evidence type="ECO:0000256" key="10">
    <source>
        <dbReference type="PROSITE-ProRule" id="PRU00146"/>
    </source>
</evidence>
<feature type="compositionally biased region" description="Low complexity" evidence="11">
    <location>
        <begin position="106"/>
        <end position="116"/>
    </location>
</feature>
<dbReference type="InterPro" id="IPR001965">
    <property type="entry name" value="Znf_PHD"/>
</dbReference>
<accession>A0A367K7T6</accession>
<dbReference type="GO" id="GO:0045893">
    <property type="term" value="P:positive regulation of DNA-templated transcription"/>
    <property type="evidence" value="ECO:0007669"/>
    <property type="project" value="TreeGrafter"/>
</dbReference>
<feature type="region of interest" description="Disordered" evidence="11">
    <location>
        <begin position="88"/>
        <end position="122"/>
    </location>
</feature>
<dbReference type="Pfam" id="PF12269">
    <property type="entry name" value="CpG_bind_C"/>
    <property type="match status" value="1"/>
</dbReference>
<comment type="caution">
    <text evidence="13">The sequence shown here is derived from an EMBL/GenBank/DDBJ whole genome shotgun (WGS) entry which is preliminary data.</text>
</comment>
<dbReference type="Pfam" id="PF00628">
    <property type="entry name" value="PHD"/>
    <property type="match status" value="1"/>
</dbReference>
<evidence type="ECO:0000256" key="6">
    <source>
        <dbReference type="ARBA" id="ARBA00023125"/>
    </source>
</evidence>
<reference evidence="13 14" key="1">
    <citation type="journal article" date="2018" name="G3 (Bethesda)">
        <title>Phylogenetic and Phylogenomic Definition of Rhizopus Species.</title>
        <authorList>
            <person name="Gryganskyi A.P."/>
            <person name="Golan J."/>
            <person name="Dolatabadi S."/>
            <person name="Mondo S."/>
            <person name="Robb S."/>
            <person name="Idnurm A."/>
            <person name="Muszewska A."/>
            <person name="Steczkiewicz K."/>
            <person name="Masonjones S."/>
            <person name="Liao H.L."/>
            <person name="Gajdeczka M.T."/>
            <person name="Anike F."/>
            <person name="Vuek A."/>
            <person name="Anishchenko I.M."/>
            <person name="Voigt K."/>
            <person name="de Hoog G.S."/>
            <person name="Smith M.E."/>
            <person name="Heitman J."/>
            <person name="Vilgalys R."/>
            <person name="Stajich J.E."/>
        </authorList>
    </citation>
    <scope>NUCLEOTIDE SEQUENCE [LARGE SCALE GENOMIC DNA]</scope>
    <source>
        <strain evidence="13 14">CBS 357.93</strain>
    </source>
</reference>
<evidence type="ECO:0000256" key="11">
    <source>
        <dbReference type="SAM" id="MobiDB-lite"/>
    </source>
</evidence>
<evidence type="ECO:0000259" key="12">
    <source>
        <dbReference type="PROSITE" id="PS50016"/>
    </source>
</evidence>
<dbReference type="EMBL" id="PJQL01000210">
    <property type="protein sequence ID" value="RCH98274.1"/>
    <property type="molecule type" value="Genomic_DNA"/>
</dbReference>
<dbReference type="InterPro" id="IPR022056">
    <property type="entry name" value="CpG-bd_C"/>
</dbReference>
<evidence type="ECO:0000313" key="13">
    <source>
        <dbReference type="EMBL" id="RCH98274.1"/>
    </source>
</evidence>
<evidence type="ECO:0000256" key="4">
    <source>
        <dbReference type="ARBA" id="ARBA00022833"/>
    </source>
</evidence>
<comment type="subcellular location">
    <subcellularLocation>
        <location evidence="1">Nucleus</location>
    </subcellularLocation>
</comment>
<dbReference type="SUPFAM" id="SSF57903">
    <property type="entry name" value="FYVE/PHD zinc finger"/>
    <property type="match status" value="1"/>
</dbReference>
<dbReference type="PROSITE" id="PS50016">
    <property type="entry name" value="ZF_PHD_2"/>
    <property type="match status" value="1"/>
</dbReference>
<keyword evidence="7" id="KW-0804">Transcription</keyword>